<dbReference type="Pfam" id="PF17827">
    <property type="entry name" value="PrmC_N"/>
    <property type="match status" value="1"/>
</dbReference>
<comment type="function">
    <text evidence="5">Methylates the class 1 translation termination release factors RF1/PrfA and RF2/PrfB on the glutamine residue of the universally conserved GGQ motif.</text>
</comment>
<keyword evidence="9" id="KW-1185">Reference proteome</keyword>
<dbReference type="Pfam" id="PF05175">
    <property type="entry name" value="MTS"/>
    <property type="match status" value="1"/>
</dbReference>
<evidence type="ECO:0000256" key="3">
    <source>
        <dbReference type="ARBA" id="ARBA00022691"/>
    </source>
</evidence>
<reference evidence="8 9" key="1">
    <citation type="submission" date="2019-02" db="EMBL/GenBank/DDBJ databases">
        <title>Deep-cultivation of Planctomycetes and their phenomic and genomic characterization uncovers novel biology.</title>
        <authorList>
            <person name="Wiegand S."/>
            <person name="Jogler M."/>
            <person name="Boedeker C."/>
            <person name="Pinto D."/>
            <person name="Vollmers J."/>
            <person name="Rivas-Marin E."/>
            <person name="Kohn T."/>
            <person name="Peeters S.H."/>
            <person name="Heuer A."/>
            <person name="Rast P."/>
            <person name="Oberbeckmann S."/>
            <person name="Bunk B."/>
            <person name="Jeske O."/>
            <person name="Meyerdierks A."/>
            <person name="Storesund J.E."/>
            <person name="Kallscheuer N."/>
            <person name="Luecker S."/>
            <person name="Lage O.M."/>
            <person name="Pohl T."/>
            <person name="Merkel B.J."/>
            <person name="Hornburger P."/>
            <person name="Mueller R.-W."/>
            <person name="Bruemmer F."/>
            <person name="Labrenz M."/>
            <person name="Spormann A.M."/>
            <person name="Op Den Camp H."/>
            <person name="Overmann J."/>
            <person name="Amann R."/>
            <person name="Jetten M.S.M."/>
            <person name="Mascher T."/>
            <person name="Medema M.H."/>
            <person name="Devos D.P."/>
            <person name="Kaster A.-K."/>
            <person name="Ovreas L."/>
            <person name="Rohde M."/>
            <person name="Galperin M.Y."/>
            <person name="Jogler C."/>
        </authorList>
    </citation>
    <scope>NUCLEOTIDE SEQUENCE [LARGE SCALE GENOMIC DNA]</scope>
    <source>
        <strain evidence="8 9">Pan54</strain>
    </source>
</reference>
<evidence type="ECO:0000256" key="5">
    <source>
        <dbReference type="HAMAP-Rule" id="MF_02126"/>
    </source>
</evidence>
<dbReference type="InterPro" id="IPR019874">
    <property type="entry name" value="RF_methyltr_PrmC"/>
</dbReference>
<evidence type="ECO:0000313" key="8">
    <source>
        <dbReference type="EMBL" id="TWT59521.1"/>
    </source>
</evidence>
<dbReference type="InterPro" id="IPR029063">
    <property type="entry name" value="SAM-dependent_MTases_sf"/>
</dbReference>
<evidence type="ECO:0000259" key="6">
    <source>
        <dbReference type="Pfam" id="PF05175"/>
    </source>
</evidence>
<dbReference type="GO" id="GO:0032259">
    <property type="term" value="P:methylation"/>
    <property type="evidence" value="ECO:0007669"/>
    <property type="project" value="UniProtKB-KW"/>
</dbReference>
<dbReference type="PROSITE" id="PS00092">
    <property type="entry name" value="N6_MTASE"/>
    <property type="match status" value="1"/>
</dbReference>
<accession>A0A5C5XAU2</accession>
<dbReference type="PANTHER" id="PTHR18895:SF74">
    <property type="entry name" value="MTRF1L RELEASE FACTOR GLUTAMINE METHYLTRANSFERASE"/>
    <property type="match status" value="1"/>
</dbReference>
<dbReference type="NCBIfam" id="TIGR03534">
    <property type="entry name" value="RF_mod_PrmC"/>
    <property type="match status" value="1"/>
</dbReference>
<keyword evidence="2 5" id="KW-0808">Transferase</keyword>
<comment type="caution">
    <text evidence="8">The sequence shown here is derived from an EMBL/GenBank/DDBJ whole genome shotgun (WGS) entry which is preliminary data.</text>
</comment>
<dbReference type="OrthoDB" id="9800643at2"/>
<evidence type="ECO:0000256" key="4">
    <source>
        <dbReference type="ARBA" id="ARBA00048391"/>
    </source>
</evidence>
<evidence type="ECO:0000256" key="1">
    <source>
        <dbReference type="ARBA" id="ARBA00022603"/>
    </source>
</evidence>
<feature type="binding site" evidence="5">
    <location>
        <begin position="205"/>
        <end position="208"/>
    </location>
    <ligand>
        <name>substrate</name>
    </ligand>
</feature>
<feature type="binding site" evidence="5">
    <location>
        <position position="205"/>
    </location>
    <ligand>
        <name>S-adenosyl-L-methionine</name>
        <dbReference type="ChEBI" id="CHEBI:59789"/>
    </ligand>
</feature>
<feature type="binding site" evidence="5">
    <location>
        <position position="160"/>
    </location>
    <ligand>
        <name>S-adenosyl-L-methionine</name>
        <dbReference type="ChEBI" id="CHEBI:59789"/>
    </ligand>
</feature>
<keyword evidence="1 5" id="KW-0489">Methyltransferase</keyword>
<dbReference type="InterPro" id="IPR007848">
    <property type="entry name" value="Small_mtfrase_dom"/>
</dbReference>
<protein>
    <recommendedName>
        <fullName evidence="5">Release factor glutamine methyltransferase</fullName>
        <shortName evidence="5">RF MTase</shortName>
        <ecNumber evidence="5">2.1.1.297</ecNumber>
    </recommendedName>
    <alternativeName>
        <fullName evidence="5">N5-glutamine methyltransferase PrmC</fullName>
    </alternativeName>
    <alternativeName>
        <fullName evidence="5">Protein-(glutamine-N5) MTase PrmC</fullName>
    </alternativeName>
    <alternativeName>
        <fullName evidence="5">Protein-glutamine N-methyltransferase PrmC</fullName>
    </alternativeName>
</protein>
<dbReference type="HAMAP" id="MF_02126">
    <property type="entry name" value="RF_methyltr_PrmC"/>
    <property type="match status" value="1"/>
</dbReference>
<keyword evidence="3 5" id="KW-0949">S-adenosyl-L-methionine</keyword>
<dbReference type="Proteomes" id="UP000316095">
    <property type="component" value="Unassembled WGS sequence"/>
</dbReference>
<dbReference type="CDD" id="cd02440">
    <property type="entry name" value="AdoMet_MTases"/>
    <property type="match status" value="1"/>
</dbReference>
<dbReference type="RefSeq" id="WP_146501660.1">
    <property type="nucleotide sequence ID" value="NZ_SJPG01000001.1"/>
</dbReference>
<dbReference type="InterPro" id="IPR002052">
    <property type="entry name" value="DNA_methylase_N6_adenine_CS"/>
</dbReference>
<evidence type="ECO:0000313" key="9">
    <source>
        <dbReference type="Proteomes" id="UP000316095"/>
    </source>
</evidence>
<evidence type="ECO:0000259" key="7">
    <source>
        <dbReference type="Pfam" id="PF17827"/>
    </source>
</evidence>
<feature type="domain" description="Methyltransferase small" evidence="6">
    <location>
        <begin position="123"/>
        <end position="213"/>
    </location>
</feature>
<gene>
    <name evidence="5 8" type="primary">prmC</name>
    <name evidence="8" type="ORF">Pan54_02280</name>
</gene>
<dbReference type="EMBL" id="SJPG01000001">
    <property type="protein sequence ID" value="TWT59521.1"/>
    <property type="molecule type" value="Genomic_DNA"/>
</dbReference>
<proteinExistence type="inferred from homology"/>
<comment type="caution">
    <text evidence="5">Lacks conserved residue(s) required for the propagation of feature annotation.</text>
</comment>
<dbReference type="GO" id="GO:0003676">
    <property type="term" value="F:nucleic acid binding"/>
    <property type="evidence" value="ECO:0007669"/>
    <property type="project" value="InterPro"/>
</dbReference>
<comment type="catalytic activity">
    <reaction evidence="4 5">
        <text>L-glutaminyl-[peptide chain release factor] + S-adenosyl-L-methionine = N(5)-methyl-L-glutaminyl-[peptide chain release factor] + S-adenosyl-L-homocysteine + H(+)</text>
        <dbReference type="Rhea" id="RHEA:42896"/>
        <dbReference type="Rhea" id="RHEA-COMP:10271"/>
        <dbReference type="Rhea" id="RHEA-COMP:10272"/>
        <dbReference type="ChEBI" id="CHEBI:15378"/>
        <dbReference type="ChEBI" id="CHEBI:30011"/>
        <dbReference type="ChEBI" id="CHEBI:57856"/>
        <dbReference type="ChEBI" id="CHEBI:59789"/>
        <dbReference type="ChEBI" id="CHEBI:61891"/>
        <dbReference type="EC" id="2.1.1.297"/>
    </reaction>
</comment>
<dbReference type="EC" id="2.1.1.297" evidence="5"/>
<dbReference type="AlphaFoldDB" id="A0A5C5XAU2"/>
<dbReference type="InterPro" id="IPR050320">
    <property type="entry name" value="N5-glutamine_MTase"/>
</dbReference>
<dbReference type="GO" id="GO:0102559">
    <property type="term" value="F:peptide chain release factor N(5)-glutamine methyltransferase activity"/>
    <property type="evidence" value="ECO:0007669"/>
    <property type="project" value="UniProtKB-EC"/>
</dbReference>
<sequence length="301" mass="33858">MESPQPNNPVANPQSTEWTVQKILTWTTEHLRNKGIESPRLESEILLAHARKCERIQLYTNFAEVLSEEVRAKMRELVKRRVNREPVAYLVGKKEFFSLDFLVKPGVFIPRPETEALVMKSQEALANRKSAHILELCSGSGCISVSLAKQLLEAQITAVELHDIPYQATLANADRHKVSQRVQVLQGNLFQPLPAGVQFDLLVSNPPYVREDEMAELEADVRHHEPREALVAGEDGLDIVRKILEQAGTYLKPGALCLLEMDPAQTQAAIEYAKQIGTWSEVHGFVDDTGRTRFLSAKYQP</sequence>
<dbReference type="NCBIfam" id="TIGR00536">
    <property type="entry name" value="hemK_fam"/>
    <property type="match status" value="1"/>
</dbReference>
<comment type="similarity">
    <text evidence="5">Belongs to the protein N5-glutamine methyltransferase family. PrmC subfamily.</text>
</comment>
<dbReference type="Gene3D" id="3.40.50.150">
    <property type="entry name" value="Vaccinia Virus protein VP39"/>
    <property type="match status" value="1"/>
</dbReference>
<dbReference type="InterPro" id="IPR040758">
    <property type="entry name" value="PrmC_N"/>
</dbReference>
<evidence type="ECO:0000256" key="2">
    <source>
        <dbReference type="ARBA" id="ARBA00022679"/>
    </source>
</evidence>
<dbReference type="PANTHER" id="PTHR18895">
    <property type="entry name" value="HEMK METHYLTRANSFERASE"/>
    <property type="match status" value="1"/>
</dbReference>
<dbReference type="InterPro" id="IPR004556">
    <property type="entry name" value="HemK-like"/>
</dbReference>
<dbReference type="SUPFAM" id="SSF53335">
    <property type="entry name" value="S-adenosyl-L-methionine-dependent methyltransferases"/>
    <property type="match status" value="1"/>
</dbReference>
<name>A0A5C5XAU2_9PLAN</name>
<organism evidence="8 9">
    <name type="scientific">Rubinisphaera italica</name>
    <dbReference type="NCBI Taxonomy" id="2527969"/>
    <lineage>
        <taxon>Bacteria</taxon>
        <taxon>Pseudomonadati</taxon>
        <taxon>Planctomycetota</taxon>
        <taxon>Planctomycetia</taxon>
        <taxon>Planctomycetales</taxon>
        <taxon>Planctomycetaceae</taxon>
        <taxon>Rubinisphaera</taxon>
    </lineage>
</organism>
<dbReference type="Gene3D" id="1.10.8.10">
    <property type="entry name" value="DNA helicase RuvA subunit, C-terminal domain"/>
    <property type="match status" value="1"/>
</dbReference>
<feature type="domain" description="Release factor glutamine methyltransferase N-terminal" evidence="7">
    <location>
        <begin position="23"/>
        <end position="92"/>
    </location>
</feature>